<evidence type="ECO:0000313" key="1">
    <source>
        <dbReference type="EMBL" id="MBZ1349180.1"/>
    </source>
</evidence>
<organism evidence="1 2">
    <name type="scientific">Zwartia hollandica</name>
    <dbReference type="NCBI Taxonomy" id="324606"/>
    <lineage>
        <taxon>Bacteria</taxon>
        <taxon>Pseudomonadati</taxon>
        <taxon>Pseudomonadota</taxon>
        <taxon>Betaproteobacteria</taxon>
        <taxon>Burkholderiales</taxon>
        <taxon>Alcaligenaceae</taxon>
        <taxon>Zwartia</taxon>
    </lineage>
</organism>
<evidence type="ECO:0000313" key="2">
    <source>
        <dbReference type="Proteomes" id="UP000739565"/>
    </source>
</evidence>
<dbReference type="EMBL" id="JAHXRI010000001">
    <property type="protein sequence ID" value="MBZ1349180.1"/>
    <property type="molecule type" value="Genomic_DNA"/>
</dbReference>
<protein>
    <submittedName>
        <fullName evidence="1">Uncharacterized protein</fullName>
    </submittedName>
</protein>
<name>A0A953N5W6_9BURK</name>
<dbReference type="RefSeq" id="WP_259659595.1">
    <property type="nucleotide sequence ID" value="NZ_JAHXRI010000001.1"/>
</dbReference>
<sequence>MMMRSSRSKRFGHLTRGLLLSFGLSFLAPICFAQRALPPVPEIVWPGSGDSDPARWSEEDVTPEQKFKTARAEALAAHQDAQNACKAMPVDDQRLCLAQARVVFDSEMAVIRQRFGDIR</sequence>
<dbReference type="AlphaFoldDB" id="A0A953N5W6"/>
<reference evidence="1" key="1">
    <citation type="submission" date="2021-07" db="EMBL/GenBank/DDBJ databases">
        <title>New genus and species of the family Alcaligenaceae.</title>
        <authorList>
            <person name="Hahn M.W."/>
        </authorList>
    </citation>
    <scope>NUCLEOTIDE SEQUENCE</scope>
    <source>
        <strain evidence="1">LF4-65</strain>
    </source>
</reference>
<gene>
    <name evidence="1" type="ORF">KZZ10_00845</name>
</gene>
<accession>A0A953N5W6</accession>
<dbReference type="Proteomes" id="UP000739565">
    <property type="component" value="Unassembled WGS sequence"/>
</dbReference>
<proteinExistence type="predicted"/>
<comment type="caution">
    <text evidence="1">The sequence shown here is derived from an EMBL/GenBank/DDBJ whole genome shotgun (WGS) entry which is preliminary data.</text>
</comment>
<keyword evidence="2" id="KW-1185">Reference proteome</keyword>